<dbReference type="Proteomes" id="UP000030060">
    <property type="component" value="Unassembled WGS sequence"/>
</dbReference>
<dbReference type="AlphaFoldDB" id="A0A0A1ZA39"/>
<name>A0A0A1ZA39_PSEFL</name>
<evidence type="ECO:0000313" key="3">
    <source>
        <dbReference type="Proteomes" id="UP000030060"/>
    </source>
</evidence>
<organism evidence="2 3">
    <name type="scientific">Pseudomonas fluorescens LMG 5329</name>
    <dbReference type="NCBI Taxonomy" id="1324332"/>
    <lineage>
        <taxon>Bacteria</taxon>
        <taxon>Pseudomonadati</taxon>
        <taxon>Pseudomonadota</taxon>
        <taxon>Gammaproteobacteria</taxon>
        <taxon>Pseudomonadales</taxon>
        <taxon>Pseudomonadaceae</taxon>
        <taxon>Pseudomonas</taxon>
    </lineage>
</organism>
<dbReference type="Pfam" id="PF13333">
    <property type="entry name" value="rve_2"/>
    <property type="match status" value="1"/>
</dbReference>
<dbReference type="GO" id="GO:0003676">
    <property type="term" value="F:nucleic acid binding"/>
    <property type="evidence" value="ECO:0007669"/>
    <property type="project" value="InterPro"/>
</dbReference>
<dbReference type="Pfam" id="PF13276">
    <property type="entry name" value="HTH_21"/>
    <property type="match status" value="1"/>
</dbReference>
<dbReference type="EMBL" id="ASGY01000015">
    <property type="protein sequence ID" value="KGE69682.1"/>
    <property type="molecule type" value="Genomic_DNA"/>
</dbReference>
<evidence type="ECO:0000259" key="1">
    <source>
        <dbReference type="PROSITE" id="PS50994"/>
    </source>
</evidence>
<dbReference type="Gene3D" id="3.30.420.10">
    <property type="entry name" value="Ribonuclease H-like superfamily/Ribonuclease H"/>
    <property type="match status" value="1"/>
</dbReference>
<dbReference type="InterPro" id="IPR001584">
    <property type="entry name" value="Integrase_cat-core"/>
</dbReference>
<gene>
    <name evidence="2" type="ORF">K814_0101620</name>
</gene>
<dbReference type="InterPro" id="IPR025948">
    <property type="entry name" value="HTH-like_dom"/>
</dbReference>
<dbReference type="NCBIfam" id="NF033516">
    <property type="entry name" value="transpos_IS3"/>
    <property type="match status" value="1"/>
</dbReference>
<dbReference type="InterPro" id="IPR048020">
    <property type="entry name" value="Transpos_IS3"/>
</dbReference>
<comment type="caution">
    <text evidence="2">The sequence shown here is derived from an EMBL/GenBank/DDBJ whole genome shotgun (WGS) entry which is preliminary data.</text>
</comment>
<reference evidence="2 3" key="1">
    <citation type="journal article" date="2013" name="Genome Announc.">
        <title>Draft Genome Sequence of Pseudomonas fluorescens LMG 5329, a White Line-Inducing Principle-Producing Bioindicator for the Mushroom Pathogen Pseudomonas tolaasii.</title>
        <authorList>
            <person name="Ghequire M.G."/>
            <person name="Rokni-Zadeh H."/>
            <person name="Zarrineh P."/>
            <person name="De Mot R."/>
        </authorList>
    </citation>
    <scope>NUCLEOTIDE SEQUENCE [LARGE SCALE GENOMIC DNA]</scope>
    <source>
        <strain evidence="2 3">LMG 5329</strain>
    </source>
</reference>
<dbReference type="GO" id="GO:0015074">
    <property type="term" value="P:DNA integration"/>
    <property type="evidence" value="ECO:0007669"/>
    <property type="project" value="InterPro"/>
</dbReference>
<dbReference type="PROSITE" id="PS50994">
    <property type="entry name" value="INTEGRASE"/>
    <property type="match status" value="1"/>
</dbReference>
<dbReference type="SUPFAM" id="SSF53098">
    <property type="entry name" value="Ribonuclease H-like"/>
    <property type="match status" value="1"/>
</dbReference>
<accession>A0A0A1ZA39</accession>
<dbReference type="InterPro" id="IPR012337">
    <property type="entry name" value="RNaseH-like_sf"/>
</dbReference>
<feature type="domain" description="Integrase catalytic" evidence="1">
    <location>
        <begin position="121"/>
        <end position="283"/>
    </location>
</feature>
<dbReference type="RefSeq" id="WP_038842294.1">
    <property type="nucleotide sequence ID" value="NZ_ASGY01000015.1"/>
</dbReference>
<dbReference type="InterPro" id="IPR036397">
    <property type="entry name" value="RNaseH_sf"/>
</dbReference>
<dbReference type="PANTHER" id="PTHR46889">
    <property type="entry name" value="TRANSPOSASE INSF FOR INSERTION SEQUENCE IS3B-RELATED"/>
    <property type="match status" value="1"/>
</dbReference>
<dbReference type="Pfam" id="PF00665">
    <property type="entry name" value="rve"/>
    <property type="match status" value="1"/>
</dbReference>
<dbReference type="InterPro" id="IPR050900">
    <property type="entry name" value="Transposase_IS3/IS150/IS904"/>
</dbReference>
<protein>
    <submittedName>
        <fullName evidence="2">Transposase</fullName>
    </submittedName>
</protein>
<proteinExistence type="predicted"/>
<sequence>MRYAFVAAERTQYPVRVLCRVMEVSTSGFYDYALRQPRPDPDAQIRIALRSAYAASRKTYGRPRLVAALRQKSFAVGHKRVRRLMREERIQGKSKGGFRPCTTDSCHYLPVASNVLARKFSIDNPTPTWVSDITYLPTKEGWLYLAIVLSIQTRQILGYSLSDRMPDGLVESAFLNAWSACSGSSGAVFHSDQGRQYASSKFRLTLAKKDFTQSMSRKGNCWDNAVAESFFATLKREEAFGVYPTKKQAQLSIASYVHGFYNSSRLHSALGYRSPNEYAKSLRQKTE</sequence>
<evidence type="ECO:0000313" key="2">
    <source>
        <dbReference type="EMBL" id="KGE69682.1"/>
    </source>
</evidence>
<dbReference type="PANTHER" id="PTHR46889:SF4">
    <property type="entry name" value="TRANSPOSASE INSO FOR INSERTION SEQUENCE ELEMENT IS911B-RELATED"/>
    <property type="match status" value="1"/>
</dbReference>